<feature type="domain" description="HTH tetR-type" evidence="3">
    <location>
        <begin position="11"/>
        <end position="71"/>
    </location>
</feature>
<dbReference type="Gene3D" id="1.10.357.10">
    <property type="entry name" value="Tetracycline Repressor, domain 2"/>
    <property type="match status" value="1"/>
</dbReference>
<evidence type="ECO:0000313" key="5">
    <source>
        <dbReference type="Proteomes" id="UP000622610"/>
    </source>
</evidence>
<evidence type="ECO:0000259" key="3">
    <source>
        <dbReference type="PROSITE" id="PS50977"/>
    </source>
</evidence>
<dbReference type="GO" id="GO:0003677">
    <property type="term" value="F:DNA binding"/>
    <property type="evidence" value="ECO:0007669"/>
    <property type="project" value="UniProtKB-UniRule"/>
</dbReference>
<dbReference type="AlphaFoldDB" id="A0A917N466"/>
<dbReference type="Proteomes" id="UP000622610">
    <property type="component" value="Unassembled WGS sequence"/>
</dbReference>
<evidence type="ECO:0000256" key="1">
    <source>
        <dbReference type="ARBA" id="ARBA00023125"/>
    </source>
</evidence>
<sequence>MPSETFFHLKSEKRKKMDSVLLDIFYDQPISQVKVAQIVEEAAISRGAFYKYFVDLEDAYLYTVKECAKEIHGDILTFIYKDQSDFFSGIERYLEWCSELDTNDDHWKKLKLCTQTNLLSNAKREPLAKDSPMVIQWKELLAQNQFNINDSEEAISFLYFIMALVMDAITDFMVNNWTTEELINDFRLRTRWILNGVR</sequence>
<keyword evidence="5" id="KW-1185">Reference proteome</keyword>
<dbReference type="InterPro" id="IPR001647">
    <property type="entry name" value="HTH_TetR"/>
</dbReference>
<accession>A0A917N466</accession>
<gene>
    <name evidence="4" type="ORF">GCM10011482_07900</name>
</gene>
<protein>
    <recommendedName>
        <fullName evidence="3">HTH tetR-type domain-containing protein</fullName>
    </recommendedName>
</protein>
<reference evidence="4" key="2">
    <citation type="submission" date="2020-09" db="EMBL/GenBank/DDBJ databases">
        <authorList>
            <person name="Sun Q."/>
            <person name="Sedlacek I."/>
        </authorList>
    </citation>
    <scope>NUCLEOTIDE SEQUENCE</scope>
    <source>
        <strain evidence="4">CCM 8433</strain>
    </source>
</reference>
<organism evidence="4 5">
    <name type="scientific">Enterococcus alcedinis</name>
    <dbReference type="NCBI Taxonomy" id="1274384"/>
    <lineage>
        <taxon>Bacteria</taxon>
        <taxon>Bacillati</taxon>
        <taxon>Bacillota</taxon>
        <taxon>Bacilli</taxon>
        <taxon>Lactobacillales</taxon>
        <taxon>Enterococcaceae</taxon>
        <taxon>Enterococcus</taxon>
    </lineage>
</organism>
<feature type="DNA-binding region" description="H-T-H motif" evidence="2">
    <location>
        <begin position="34"/>
        <end position="53"/>
    </location>
</feature>
<keyword evidence="1 2" id="KW-0238">DNA-binding</keyword>
<dbReference type="Pfam" id="PF00440">
    <property type="entry name" value="TetR_N"/>
    <property type="match status" value="1"/>
</dbReference>
<evidence type="ECO:0000313" key="4">
    <source>
        <dbReference type="EMBL" id="GGI65136.1"/>
    </source>
</evidence>
<dbReference type="SUPFAM" id="SSF46689">
    <property type="entry name" value="Homeodomain-like"/>
    <property type="match status" value="1"/>
</dbReference>
<name>A0A917N466_9ENTE</name>
<dbReference type="EMBL" id="BMDT01000002">
    <property type="protein sequence ID" value="GGI65136.1"/>
    <property type="molecule type" value="Genomic_DNA"/>
</dbReference>
<dbReference type="Pfam" id="PF17924">
    <property type="entry name" value="TetR_C_19"/>
    <property type="match status" value="1"/>
</dbReference>
<reference evidence="4" key="1">
    <citation type="journal article" date="2014" name="Int. J. Syst. Evol. Microbiol.">
        <title>Complete genome sequence of Corynebacterium casei LMG S-19264T (=DSM 44701T), isolated from a smear-ripened cheese.</title>
        <authorList>
            <consortium name="US DOE Joint Genome Institute (JGI-PGF)"/>
            <person name="Walter F."/>
            <person name="Albersmeier A."/>
            <person name="Kalinowski J."/>
            <person name="Ruckert C."/>
        </authorList>
    </citation>
    <scope>NUCLEOTIDE SEQUENCE</scope>
    <source>
        <strain evidence="4">CCM 8433</strain>
    </source>
</reference>
<dbReference type="RefSeq" id="WP_188366974.1">
    <property type="nucleotide sequence ID" value="NZ_BMDT01000002.1"/>
</dbReference>
<evidence type="ECO:0000256" key="2">
    <source>
        <dbReference type="PROSITE-ProRule" id="PRU00335"/>
    </source>
</evidence>
<dbReference type="PROSITE" id="PS50977">
    <property type="entry name" value="HTH_TETR_2"/>
    <property type="match status" value="1"/>
</dbReference>
<comment type="caution">
    <text evidence="4">The sequence shown here is derived from an EMBL/GenBank/DDBJ whole genome shotgun (WGS) entry which is preliminary data.</text>
</comment>
<dbReference type="InterPro" id="IPR009057">
    <property type="entry name" value="Homeodomain-like_sf"/>
</dbReference>
<proteinExistence type="predicted"/>